<dbReference type="Pfam" id="PF03382">
    <property type="entry name" value="DUF285"/>
    <property type="match status" value="1"/>
</dbReference>
<name>A0A202F967_9LACO</name>
<gene>
    <name evidence="2" type="ORF">LKACC16343_01987</name>
</gene>
<reference evidence="2 3" key="1">
    <citation type="submission" date="2017-03" db="EMBL/GenBank/DDBJ databases">
        <title>Genome sequence of Lactobacillus bobalius KACC 16343.</title>
        <authorList>
            <person name="Chun J."/>
        </authorList>
    </citation>
    <scope>NUCLEOTIDE SEQUENCE [LARGE SCALE GENOMIC DNA]</scope>
    <source>
        <strain evidence="2 3">KACC 16343</strain>
    </source>
</reference>
<dbReference type="NCBIfam" id="TIGR02167">
    <property type="entry name" value="Liste_lipo_26"/>
    <property type="match status" value="4"/>
</dbReference>
<dbReference type="InterPro" id="IPR032675">
    <property type="entry name" value="LRR_dom_sf"/>
</dbReference>
<evidence type="ECO:0000313" key="2">
    <source>
        <dbReference type="EMBL" id="OVE96977.1"/>
    </source>
</evidence>
<dbReference type="SUPFAM" id="SSF52047">
    <property type="entry name" value="RNI-like"/>
    <property type="match status" value="1"/>
</dbReference>
<dbReference type="InterPro" id="IPR005046">
    <property type="entry name" value="DUF285"/>
</dbReference>
<feature type="signal peptide" evidence="1">
    <location>
        <begin position="1"/>
        <end position="26"/>
    </location>
</feature>
<organism evidence="2 3">
    <name type="scientific">Companilactobacillus bobalius</name>
    <dbReference type="NCBI Taxonomy" id="2801451"/>
    <lineage>
        <taxon>Bacteria</taxon>
        <taxon>Bacillati</taxon>
        <taxon>Bacillota</taxon>
        <taxon>Bacilli</taxon>
        <taxon>Lactobacillales</taxon>
        <taxon>Lactobacillaceae</taxon>
        <taxon>Companilactobacillus</taxon>
    </lineage>
</organism>
<keyword evidence="1" id="KW-0732">Signal</keyword>
<dbReference type="AlphaFoldDB" id="A0A202F967"/>
<evidence type="ECO:0000313" key="3">
    <source>
        <dbReference type="Proteomes" id="UP000196232"/>
    </source>
</evidence>
<feature type="chain" id="PRO_5039519064" description="BspA family leucine-rich repeat surface protein" evidence="1">
    <location>
        <begin position="27"/>
        <end position="562"/>
    </location>
</feature>
<dbReference type="EMBL" id="MYFM01000006">
    <property type="protein sequence ID" value="OVE96977.1"/>
    <property type="molecule type" value="Genomic_DNA"/>
</dbReference>
<proteinExistence type="predicted"/>
<protein>
    <recommendedName>
        <fullName evidence="4">BspA family leucine-rich repeat surface protein</fullName>
    </recommendedName>
</protein>
<sequence length="562" mass="62930">MNRGHKLSILISSLGLFMALGFFANATEVQAQTDPINLDDTNVTLSSIKYAGVDGTSQWYISNDDVLHIKSGTLASGSLGKSLAVDETKYSKVKFADEKQDIKRIVFDGNVYLPQDSSWLFTGLGNNLDGTSGLIEIKNADRLNTSNVKDMSHMFDGLSSLKSVDVSTWDVSGVMDMSYMFNNTGLAMIDVTNWDTSNVLNMKNMFSSNPELESLNVSNWNVVNVKNMSDMFMRVDQLKTLNISNWNIINVEKMNHMFSGARNLKELDFSHWDNKQVKATGLLSGTNLKRMVLSPNFSLKHSYLGQDQNGNDNLQTWLITDKNGNKRVVKSEQLIKARYVGIASSAKNLAVFDVNIPNNLNQHLVNKNVKGTLKNGTATLTIKIPQKSGYKVNKSLITFTVNVAKLQATKGRYIVSLPERVIYKKSISRGQVSSVSHLVTTLPNKKVEIYNDNAQKTTDKLTSQTNWLSDRRMKDGSTYYRVATDKWVKDDDVYVYQPQTFIVQTGNQNDELVDAQGQTVPQRNLSAQTSWQVDRLAYLDGKTYYRVATNEFVPTTDVTIVK</sequence>
<dbReference type="InterPro" id="IPR011889">
    <property type="entry name" value="Liste_lipo_26"/>
</dbReference>
<evidence type="ECO:0008006" key="4">
    <source>
        <dbReference type="Google" id="ProtNLM"/>
    </source>
</evidence>
<dbReference type="Proteomes" id="UP000196232">
    <property type="component" value="Unassembled WGS sequence"/>
</dbReference>
<accession>A0A202F967</accession>
<evidence type="ECO:0000256" key="1">
    <source>
        <dbReference type="SAM" id="SignalP"/>
    </source>
</evidence>
<comment type="caution">
    <text evidence="2">The sequence shown here is derived from an EMBL/GenBank/DDBJ whole genome shotgun (WGS) entry which is preliminary data.</text>
</comment>
<dbReference type="Gene3D" id="3.80.10.10">
    <property type="entry name" value="Ribonuclease Inhibitor"/>
    <property type="match status" value="1"/>
</dbReference>